<comment type="caution">
    <text evidence="6">The sequence shown here is derived from an EMBL/GenBank/DDBJ whole genome shotgun (WGS) entry which is preliminary data.</text>
</comment>
<dbReference type="PROSITE" id="PS50238">
    <property type="entry name" value="RHOGAP"/>
    <property type="match status" value="1"/>
</dbReference>
<dbReference type="Pfam" id="PF00611">
    <property type="entry name" value="FCH"/>
    <property type="match status" value="1"/>
</dbReference>
<evidence type="ECO:0000256" key="1">
    <source>
        <dbReference type="ARBA" id="ARBA00022468"/>
    </source>
</evidence>
<dbReference type="AlphaFoldDB" id="A0AAD5UQL6"/>
<dbReference type="InterPro" id="IPR050729">
    <property type="entry name" value="Rho-GAP"/>
</dbReference>
<name>A0AAD5UQL6_9APHY</name>
<feature type="region of interest" description="Disordered" evidence="3">
    <location>
        <begin position="1"/>
        <end position="106"/>
    </location>
</feature>
<evidence type="ECO:0000313" key="6">
    <source>
        <dbReference type="EMBL" id="KAJ3474945.1"/>
    </source>
</evidence>
<feature type="domain" description="Rho-GAP" evidence="4">
    <location>
        <begin position="470"/>
        <end position="667"/>
    </location>
</feature>
<feature type="compositionally biased region" description="Polar residues" evidence="3">
    <location>
        <begin position="86"/>
        <end position="98"/>
    </location>
</feature>
<dbReference type="InterPro" id="IPR008936">
    <property type="entry name" value="Rho_GTPase_activation_prot"/>
</dbReference>
<organism evidence="6 7">
    <name type="scientific">Meripilus lineatus</name>
    <dbReference type="NCBI Taxonomy" id="2056292"/>
    <lineage>
        <taxon>Eukaryota</taxon>
        <taxon>Fungi</taxon>
        <taxon>Dikarya</taxon>
        <taxon>Basidiomycota</taxon>
        <taxon>Agaricomycotina</taxon>
        <taxon>Agaricomycetes</taxon>
        <taxon>Polyporales</taxon>
        <taxon>Meripilaceae</taxon>
        <taxon>Meripilus</taxon>
    </lineage>
</organism>
<feature type="compositionally biased region" description="Basic residues" evidence="3">
    <location>
        <begin position="25"/>
        <end position="39"/>
    </location>
</feature>
<dbReference type="GO" id="GO:0007165">
    <property type="term" value="P:signal transduction"/>
    <property type="evidence" value="ECO:0007669"/>
    <property type="project" value="InterPro"/>
</dbReference>
<dbReference type="InterPro" id="IPR001060">
    <property type="entry name" value="FCH_dom"/>
</dbReference>
<proteinExistence type="predicted"/>
<evidence type="ECO:0000256" key="2">
    <source>
        <dbReference type="PROSITE-ProRule" id="PRU01077"/>
    </source>
</evidence>
<keyword evidence="7" id="KW-1185">Reference proteome</keyword>
<dbReference type="Proteomes" id="UP001212997">
    <property type="component" value="Unassembled WGS sequence"/>
</dbReference>
<dbReference type="GO" id="GO:0005737">
    <property type="term" value="C:cytoplasm"/>
    <property type="evidence" value="ECO:0007669"/>
    <property type="project" value="TreeGrafter"/>
</dbReference>
<dbReference type="SMART" id="SM00055">
    <property type="entry name" value="FCH"/>
    <property type="match status" value="1"/>
</dbReference>
<feature type="compositionally biased region" description="Polar residues" evidence="3">
    <location>
        <begin position="8"/>
        <end position="22"/>
    </location>
</feature>
<accession>A0AAD5UQL6</accession>
<reference evidence="6" key="1">
    <citation type="submission" date="2022-07" db="EMBL/GenBank/DDBJ databases">
        <title>Genome Sequence of Physisporinus lineatus.</title>
        <authorList>
            <person name="Buettner E."/>
        </authorList>
    </citation>
    <scope>NUCLEOTIDE SEQUENCE</scope>
    <source>
        <strain evidence="6">VT162</strain>
    </source>
</reference>
<dbReference type="Gene3D" id="1.20.1270.60">
    <property type="entry name" value="Arfaptin homology (AH) domain/BAR domain"/>
    <property type="match status" value="1"/>
</dbReference>
<feature type="compositionally biased region" description="Polar residues" evidence="3">
    <location>
        <begin position="55"/>
        <end position="77"/>
    </location>
</feature>
<evidence type="ECO:0000313" key="7">
    <source>
        <dbReference type="Proteomes" id="UP001212997"/>
    </source>
</evidence>
<protein>
    <recommendedName>
        <fullName evidence="8">GTPase activating protein</fullName>
    </recommendedName>
</protein>
<dbReference type="EMBL" id="JANAWD010000948">
    <property type="protein sequence ID" value="KAJ3474945.1"/>
    <property type="molecule type" value="Genomic_DNA"/>
</dbReference>
<evidence type="ECO:0000256" key="3">
    <source>
        <dbReference type="SAM" id="MobiDB-lite"/>
    </source>
</evidence>
<gene>
    <name evidence="6" type="ORF">NLI96_g12159</name>
</gene>
<feature type="domain" description="F-BAR" evidence="5">
    <location>
        <begin position="108"/>
        <end position="409"/>
    </location>
</feature>
<dbReference type="PANTHER" id="PTHR23176">
    <property type="entry name" value="RHO/RAC/CDC GTPASE-ACTIVATING PROTEIN"/>
    <property type="match status" value="1"/>
</dbReference>
<dbReference type="InterPro" id="IPR031160">
    <property type="entry name" value="F_BAR_dom"/>
</dbReference>
<evidence type="ECO:0000259" key="5">
    <source>
        <dbReference type="PROSITE" id="PS51741"/>
    </source>
</evidence>
<dbReference type="GO" id="GO:0005096">
    <property type="term" value="F:GTPase activator activity"/>
    <property type="evidence" value="ECO:0007669"/>
    <property type="project" value="UniProtKB-KW"/>
</dbReference>
<sequence>MSEEGYPASTNWEHTDSDTLASNPHHPHSQQRPSAHNHHQNPYLSLESLEITAPLTPSKSFSPPRSSGDSPTRTSNARYRDGGPSGSNSRDTPTSSAPPMNDDPIVEAGFDENVLRALCDLDCGTPLLLDRIKQSMISCRETSVFFKKRALLEEEYGRNLQKLSKATAEAYAASEGKAGSFVTSWQAAMKTHETVAENRIRFAQRLNEMSEELVTLSKEVDKNRKQTKELASRYERALGEAETIMDKSKTKVDITAEELERLLLHKEGESVRDFGVQGRSPGVGGVAGKRVIGKAVAKGGMLLKGKNPGNIQRQEDDIRQRMSNASDAFRKAMHDAQAIRQEYFNFQLPRILRSLKECADEIDLGTQYHLTRYAFLFENALLSDGSTLVPMNEDPGLKATFEAIDNRSDFKTYMQHYAYAHGGTNPRAPRREGPREEGYLPPIMPLGHGNSPHTQVVQMPVDKGRPTFGIDLGEQMIRDDVDVPPVLVKCCEAIEKHGLNVQGIYRIGGTVSKVNKLKERLDKDLDAVDLDAEEWVSEISNVTSVLKMWFRDLPDPLFTRHLYQGFIEAARHDNPRLRHIRLHERVNDLPDPNYATLKYLIAHLHKIVQHEDENAMSIQNVAIVFGPTLFGQSVVGLNGTNGMPAMIDTSLQNKAVETILEHYTDIFVDENEGE</sequence>
<dbReference type="Pfam" id="PF00620">
    <property type="entry name" value="RhoGAP"/>
    <property type="match status" value="1"/>
</dbReference>
<dbReference type="InterPro" id="IPR027267">
    <property type="entry name" value="AH/BAR_dom_sf"/>
</dbReference>
<dbReference type="InterPro" id="IPR000198">
    <property type="entry name" value="RhoGAP_dom"/>
</dbReference>
<dbReference type="Gene3D" id="1.10.555.10">
    <property type="entry name" value="Rho GTPase activation protein"/>
    <property type="match status" value="1"/>
</dbReference>
<dbReference type="SUPFAM" id="SSF103657">
    <property type="entry name" value="BAR/IMD domain-like"/>
    <property type="match status" value="1"/>
</dbReference>
<dbReference type="PANTHER" id="PTHR23176:SF134">
    <property type="entry name" value="RHO-TYPE GTPASE-ACTIVATING PROTEIN"/>
    <property type="match status" value="1"/>
</dbReference>
<evidence type="ECO:0000259" key="4">
    <source>
        <dbReference type="PROSITE" id="PS50238"/>
    </source>
</evidence>
<dbReference type="SUPFAM" id="SSF48350">
    <property type="entry name" value="GTPase activation domain, GAP"/>
    <property type="match status" value="1"/>
</dbReference>
<keyword evidence="2" id="KW-0175">Coiled coil</keyword>
<dbReference type="SMART" id="SM00324">
    <property type="entry name" value="RhoGAP"/>
    <property type="match status" value="1"/>
</dbReference>
<keyword evidence="1" id="KW-0343">GTPase activation</keyword>
<evidence type="ECO:0008006" key="8">
    <source>
        <dbReference type="Google" id="ProtNLM"/>
    </source>
</evidence>
<dbReference type="PROSITE" id="PS51741">
    <property type="entry name" value="F_BAR"/>
    <property type="match status" value="1"/>
</dbReference>